<comment type="caution">
    <text evidence="4">The sequence shown here is derived from an EMBL/GenBank/DDBJ whole genome shotgun (WGS) entry which is preliminary data.</text>
</comment>
<dbReference type="EC" id="2.5.1.54" evidence="3"/>
<dbReference type="Gene3D" id="3.20.20.70">
    <property type="entry name" value="Aldolase class I"/>
    <property type="match status" value="2"/>
</dbReference>
<accession>A0ABN3VHN3</accession>
<proteinExistence type="inferred from homology"/>
<dbReference type="SUPFAM" id="SSF51569">
    <property type="entry name" value="Aldolase"/>
    <property type="match status" value="1"/>
</dbReference>
<gene>
    <name evidence="4" type="ORF">GCM10010470_41090</name>
</gene>
<evidence type="ECO:0000313" key="5">
    <source>
        <dbReference type="Proteomes" id="UP001500979"/>
    </source>
</evidence>
<dbReference type="Pfam" id="PF01474">
    <property type="entry name" value="DAHP_synth_2"/>
    <property type="match status" value="1"/>
</dbReference>
<organism evidence="4 5">
    <name type="scientific">Saccharopolyspora taberi</name>
    <dbReference type="NCBI Taxonomy" id="60895"/>
    <lineage>
        <taxon>Bacteria</taxon>
        <taxon>Bacillati</taxon>
        <taxon>Actinomycetota</taxon>
        <taxon>Actinomycetes</taxon>
        <taxon>Pseudonocardiales</taxon>
        <taxon>Pseudonocardiaceae</taxon>
        <taxon>Saccharopolyspora</taxon>
    </lineage>
</organism>
<reference evidence="4 5" key="1">
    <citation type="journal article" date="2019" name="Int. J. Syst. Evol. Microbiol.">
        <title>The Global Catalogue of Microorganisms (GCM) 10K type strain sequencing project: providing services to taxonomists for standard genome sequencing and annotation.</title>
        <authorList>
            <consortium name="The Broad Institute Genomics Platform"/>
            <consortium name="The Broad Institute Genome Sequencing Center for Infectious Disease"/>
            <person name="Wu L."/>
            <person name="Ma J."/>
        </authorList>
    </citation>
    <scope>NUCLEOTIDE SEQUENCE [LARGE SCALE GENOMIC DNA]</scope>
    <source>
        <strain evidence="4 5">JCM 9383</strain>
    </source>
</reference>
<keyword evidence="5" id="KW-1185">Reference proteome</keyword>
<evidence type="ECO:0000256" key="3">
    <source>
        <dbReference type="RuleBase" id="RU363071"/>
    </source>
</evidence>
<dbReference type="InterPro" id="IPR002480">
    <property type="entry name" value="DAHP_synth_2"/>
</dbReference>
<dbReference type="PANTHER" id="PTHR21337:SF0">
    <property type="entry name" value="PHOSPHO-2-DEHYDRO-3-DEOXYHEPTONATE ALDOLASE"/>
    <property type="match status" value="1"/>
</dbReference>
<dbReference type="PANTHER" id="PTHR21337">
    <property type="entry name" value="PHOSPHO-2-DEHYDRO-3-DEOXYHEPTONATE ALDOLASE 1, 2"/>
    <property type="match status" value="1"/>
</dbReference>
<dbReference type="InterPro" id="IPR013785">
    <property type="entry name" value="Aldolase_TIM"/>
</dbReference>
<dbReference type="Proteomes" id="UP001500979">
    <property type="component" value="Unassembled WGS sequence"/>
</dbReference>
<name>A0ABN3VHN3_9PSEU</name>
<keyword evidence="3" id="KW-0028">Amino-acid biosynthesis</keyword>
<keyword evidence="3" id="KW-0057">Aromatic amino acid biosynthesis</keyword>
<sequence>MLDPAGNWHPSMWRTLPVKHPTRWASRPVLSTVRDHLRSAPALTTAADVRASFDALAAVSAGDAFVVQAGDCAEPFGSELVRGVAGRDRVIGSMATRLSAVLDKPVVTIGRLAGQFAKPRSKPTEVVDGRELPSFRGLIINGPDFEERSRTPDARRMIAGYYNAKAVFHELHRIAHHNASNLLDLPLLVDPTGTHEVDALRHLGEHSSSRPADGSLSSALAGYGTTRRAAAGWQHRGLWTSHEALVLDYEEPLVRRDQVTGQWYLASTHVPWIGERTRDVDSAHVRFLAGLSNPLACKIGPSADVDEVLRLCAVLDPHREPGRLTLILRMGRAKADERIGAIVSAVRDAGHPVVWMCDPMHGNTIATKSGFKTRRLDDIAAEISSFFHHVRAAGQWPGGIHLEMSPDDVGECLDAGAGPDADVSGSSYETLCDPRLNGSQALVINEIVGDLLAG</sequence>
<keyword evidence="2 3" id="KW-0808">Transferase</keyword>
<comment type="pathway">
    <text evidence="3">Metabolic intermediate biosynthesis; chorismate biosynthesis; chorismate from D-erythrose 4-phosphate and phosphoenolpyruvate: step 1/7.</text>
</comment>
<dbReference type="EMBL" id="BAAAUX010000016">
    <property type="protein sequence ID" value="GAA2801829.1"/>
    <property type="molecule type" value="Genomic_DNA"/>
</dbReference>
<evidence type="ECO:0000256" key="2">
    <source>
        <dbReference type="ARBA" id="ARBA00022679"/>
    </source>
</evidence>
<evidence type="ECO:0000313" key="4">
    <source>
        <dbReference type="EMBL" id="GAA2801829.1"/>
    </source>
</evidence>
<comment type="similarity">
    <text evidence="1 3">Belongs to the class-II DAHP synthase family.</text>
</comment>
<protein>
    <recommendedName>
        <fullName evidence="3">Phospho-2-dehydro-3-deoxyheptonate aldolase</fullName>
        <ecNumber evidence="3">2.5.1.54</ecNumber>
    </recommendedName>
</protein>
<evidence type="ECO:0000256" key="1">
    <source>
        <dbReference type="ARBA" id="ARBA00008911"/>
    </source>
</evidence>
<comment type="catalytic activity">
    <reaction evidence="3">
        <text>D-erythrose 4-phosphate + phosphoenolpyruvate + H2O = 7-phospho-2-dehydro-3-deoxy-D-arabino-heptonate + phosphate</text>
        <dbReference type="Rhea" id="RHEA:14717"/>
        <dbReference type="ChEBI" id="CHEBI:15377"/>
        <dbReference type="ChEBI" id="CHEBI:16897"/>
        <dbReference type="ChEBI" id="CHEBI:43474"/>
        <dbReference type="ChEBI" id="CHEBI:58394"/>
        <dbReference type="ChEBI" id="CHEBI:58702"/>
        <dbReference type="EC" id="2.5.1.54"/>
    </reaction>
</comment>